<evidence type="ECO:0000313" key="9">
    <source>
        <dbReference type="Proteomes" id="UP000516314"/>
    </source>
</evidence>
<evidence type="ECO:0000313" key="7">
    <source>
        <dbReference type="Proteomes" id="UP000078284"/>
    </source>
</evidence>
<dbReference type="Proteomes" id="UP000516314">
    <property type="component" value="Chromosome 3"/>
</dbReference>
<dbReference type="SMART" id="SM00355">
    <property type="entry name" value="ZnF_C2H2"/>
    <property type="match status" value="2"/>
</dbReference>
<reference evidence="6 8" key="3">
    <citation type="submission" date="2019-11" db="EMBL/GenBank/DDBJ databases">
        <authorList>
            <person name="Jiao W.-B."/>
            <person name="Schneeberger K."/>
        </authorList>
    </citation>
    <scope>NUCLEOTIDE SEQUENCE [LARGE SCALE GENOMIC DNA]</scope>
    <source>
        <strain evidence="8">cv. An-1</strain>
    </source>
</reference>
<dbReference type="iPTMnet" id="A0A384KL27"/>
<dbReference type="Pfam" id="PF13912">
    <property type="entry name" value="zf-C2H2_6"/>
    <property type="match status" value="1"/>
</dbReference>
<proteinExistence type="predicted"/>
<reference evidence="7" key="1">
    <citation type="journal article" date="2016" name="Proc. Natl. Acad. Sci. U.S.A.">
        <title>Chromosome-level assembly of Arabidopsis thaliana Ler reveals the extent of translocation and inversion polymorphisms.</title>
        <authorList>
            <person name="Zapata L."/>
            <person name="Ding J."/>
            <person name="Willing E.M."/>
            <person name="Hartwig B."/>
            <person name="Bezdan D."/>
            <person name="Jiao W.B."/>
            <person name="Patel V."/>
            <person name="Velikkakam James G."/>
            <person name="Koornneef M."/>
            <person name="Ossowski S."/>
            <person name="Schneeberger K."/>
        </authorList>
    </citation>
    <scope>NUCLEOTIDE SEQUENCE [LARGE SCALE GENOMIC DNA]</scope>
    <source>
        <strain evidence="7">cv. Landsberg erecta</strain>
    </source>
</reference>
<evidence type="ECO:0000313" key="6">
    <source>
        <dbReference type="EMBL" id="VYS55898.1"/>
    </source>
</evidence>
<dbReference type="EMBL" id="LUHQ01000003">
    <property type="protein sequence ID" value="OAP05582.1"/>
    <property type="molecule type" value="Genomic_DNA"/>
</dbReference>
<reference evidence="5" key="2">
    <citation type="submission" date="2016-03" db="EMBL/GenBank/DDBJ databases">
        <title>Full-length assembly of Arabidopsis thaliana Ler reveals the complement of translocations and inversions.</title>
        <authorList>
            <person name="Zapata L."/>
            <person name="Schneeberger K."/>
            <person name="Ossowski S."/>
        </authorList>
    </citation>
    <scope>NUCLEOTIDE SEQUENCE [LARGE SCALE GENOMIC DNA]</scope>
    <source>
        <tissue evidence="5">Leaf</tissue>
    </source>
</reference>
<dbReference type="AlphaFoldDB" id="A0A384KL27"/>
<protein>
    <submittedName>
        <fullName evidence="4">(thale cress) hypothetical protein</fullName>
    </submittedName>
</protein>
<feature type="domain" description="C2H2-type" evidence="2">
    <location>
        <begin position="302"/>
        <end position="329"/>
    </location>
</feature>
<dbReference type="PANTHER" id="PTHR46869">
    <property type="entry name" value="C2H2-LIKE ZINC FINGER PROTEIN"/>
    <property type="match status" value="1"/>
</dbReference>
<dbReference type="Proteomes" id="UP000078284">
    <property type="component" value="Chromosome 3"/>
</dbReference>
<dbReference type="ExpressionAtlas" id="A0A384KL27">
    <property type="expression patterns" value="baseline and differential"/>
</dbReference>
<evidence type="ECO:0000256" key="1">
    <source>
        <dbReference type="PROSITE-ProRule" id="PRU00042"/>
    </source>
</evidence>
<gene>
    <name evidence="3" type="ordered locus">At3g01030</name>
    <name evidence="5" type="ordered locus">AXX17_At3g00040</name>
    <name evidence="6" type="ORF">AN1_LOCUS11352</name>
    <name evidence="4" type="ORF">AT9943_LOCUS9767</name>
</gene>
<feature type="domain" description="C2H2-type" evidence="2">
    <location>
        <begin position="78"/>
        <end position="106"/>
    </location>
</feature>
<dbReference type="OMA" id="FHRMRNK"/>
<dbReference type="KEGG" id="ath:AT3G01030"/>
<dbReference type="Proteomes" id="UP000426265">
    <property type="component" value="Unassembled WGS sequence"/>
</dbReference>
<reference evidence="4 9" key="4">
    <citation type="submission" date="2020-09" db="EMBL/GenBank/DDBJ databases">
        <authorList>
            <person name="Ashkenazy H."/>
        </authorList>
    </citation>
    <scope>NUCLEOTIDE SEQUENCE [LARGE SCALE GENOMIC DNA]</scope>
    <source>
        <strain evidence="9">cv. Cdm-0</strain>
    </source>
</reference>
<evidence type="ECO:0000313" key="3">
    <source>
        <dbReference type="Araport" id="AT3G01030"/>
    </source>
</evidence>
<dbReference type="PROSITE" id="PS00028">
    <property type="entry name" value="ZINC_FINGER_C2H2_1"/>
    <property type="match status" value="2"/>
</dbReference>
<dbReference type="EMBL" id="CACRSJ010000106">
    <property type="protein sequence ID" value="VYS55898.1"/>
    <property type="molecule type" value="Genomic_DNA"/>
</dbReference>
<keyword evidence="1" id="KW-0863">Zinc-finger</keyword>
<dbReference type="InterPro" id="IPR013087">
    <property type="entry name" value="Znf_C2H2_type"/>
</dbReference>
<evidence type="ECO:0000313" key="8">
    <source>
        <dbReference type="Proteomes" id="UP000426265"/>
    </source>
</evidence>
<organism evidence="5 7">
    <name type="scientific">Arabidopsis thaliana</name>
    <name type="common">Mouse-ear cress</name>
    <dbReference type="NCBI Taxonomy" id="3702"/>
    <lineage>
        <taxon>Eukaryota</taxon>
        <taxon>Viridiplantae</taxon>
        <taxon>Streptophyta</taxon>
        <taxon>Embryophyta</taxon>
        <taxon>Tracheophyta</taxon>
        <taxon>Spermatophyta</taxon>
        <taxon>Magnoliopsida</taxon>
        <taxon>eudicotyledons</taxon>
        <taxon>Gunneridae</taxon>
        <taxon>Pentapetalae</taxon>
        <taxon>rosids</taxon>
        <taxon>malvids</taxon>
        <taxon>Brassicales</taxon>
        <taxon>Brassicaceae</taxon>
        <taxon>Camelineae</taxon>
        <taxon>Arabidopsis</taxon>
    </lineage>
</organism>
<evidence type="ECO:0000313" key="4">
    <source>
        <dbReference type="EMBL" id="CAD5321718.1"/>
    </source>
</evidence>
<dbReference type="PANTHER" id="PTHR46869:SF8">
    <property type="entry name" value="C2H2 AND C2HC ZINC FINGERS SUPERFAMILY PROTEIN"/>
    <property type="match status" value="1"/>
</dbReference>
<dbReference type="GO" id="GO:0008270">
    <property type="term" value="F:zinc ion binding"/>
    <property type="evidence" value="ECO:0007669"/>
    <property type="project" value="UniProtKB-KW"/>
</dbReference>
<evidence type="ECO:0000313" key="5">
    <source>
        <dbReference type="EMBL" id="OAP05582.1"/>
    </source>
</evidence>
<dbReference type="PROSITE" id="PS50157">
    <property type="entry name" value="ZINC_FINGER_C2H2_2"/>
    <property type="match status" value="2"/>
</dbReference>
<dbReference type="Araport" id="AT3G01030"/>
<keyword evidence="1" id="KW-0862">Zinc</keyword>
<evidence type="ECO:0000259" key="2">
    <source>
        <dbReference type="PROSITE" id="PS50157"/>
    </source>
</evidence>
<dbReference type="EMBL" id="LR881468">
    <property type="protein sequence ID" value="CAD5321718.1"/>
    <property type="molecule type" value="Genomic_DNA"/>
</dbReference>
<accession>A0A384KL27</accession>
<sequence>MEEQQEFEKPIFEFRPKKLRTSRVSRNLMKKTGFRESMNHYEELSCNYGLRENPKKTQKSLLDHRFCTRRRRNKKILIRCKECGKGFLYEKCLFNHLQVTHSEESTRRSLFCRFSIVQRRKRSKRVSRYKKILPRFSVSSSSCTMFPVSVDDGGLLEVAESLILLSMSGGKFVNGLEHFGKALGSTQRKFEDGLLRNEQRLVGEALDSNPEVNLRKDGDFEYGLLSNEQKKLVGISRASVGTSKELSGYLANKKGREDDELGQQKQAGARILREETDNEQKLVRQETAFEDSVSGFEMNIEHRCGLCHKVFSTYQTLGGHQTFHRMRNKSKSQTKRCREESIEAEAGINNGSVTLTISAEFAEGCLGQYML</sequence>
<keyword evidence="1" id="KW-0479">Metal-binding</keyword>
<dbReference type="GeneID" id="821306"/>
<name>A0A384KL27_ARATH</name>